<dbReference type="KEGG" id="clup:CLUP02_03412"/>
<gene>
    <name evidence="1" type="ORF">CLUP02_03412</name>
</gene>
<dbReference type="PANTHER" id="PTHR31591">
    <property type="entry name" value="UPF0613 PROTEIN PB24D3.06C"/>
    <property type="match status" value="1"/>
</dbReference>
<dbReference type="InterPro" id="IPR029058">
    <property type="entry name" value="AB_hydrolase_fold"/>
</dbReference>
<dbReference type="AlphaFoldDB" id="A0A9Q8SIJ4"/>
<sequence length="483" mass="53088">MAPAPFSCTVHPFDSRTSHSSAYEIGPSGASNALLFIGGLADGPHTVGYTKAIAKHLETAAQDWSVFEIRMRSSFSGYGFSSLKNDVEDISALVRYLRGIGKKKIVLMGHSTGCQDCMEYTKHKEDPVDGFIMQGPASDRESIEDFVKPDWLKKSLEHAEGLISTGKEAEAMPKDLVPSFFSTPMTAYRWHSLAAKGGDDDYFSSDLKESFVSEVWNRFQQPVMVLHSAEDEFVPAKIDKQALIDLWKKTNSNVHELSGLIPGASHTVKNPESQQWLAERVAQFIQQIGSNVLHEMTKEIPVSARSEASKVPYGARSAIPLRDPLHRGHCARDDAQCRSPTPSGWIMLSRTPRILNPRLSQNTILTSSFVRINSYTTYCRPFELDTRTDISLPPTPLLSSTMCFGVTCSTCSKATWRGCGQHIPSALSSVPEEQWCTCTPKVTVNGKEYPPAGTVSIPGMSWLTGLFGGNSNDKSKQGTKGEL</sequence>
<accession>A0A9Q8SIJ4</accession>
<name>A0A9Q8SIJ4_9PEZI</name>
<protein>
    <submittedName>
        <fullName evidence="1">Uncharacterized protein</fullName>
    </submittedName>
</protein>
<evidence type="ECO:0000313" key="2">
    <source>
        <dbReference type="Proteomes" id="UP000830671"/>
    </source>
</evidence>
<dbReference type="Proteomes" id="UP000830671">
    <property type="component" value="Chromosome 2"/>
</dbReference>
<keyword evidence="2" id="KW-1185">Reference proteome</keyword>
<dbReference type="SUPFAM" id="SSF53474">
    <property type="entry name" value="alpha/beta-Hydrolases"/>
    <property type="match status" value="1"/>
</dbReference>
<dbReference type="Gene3D" id="3.40.50.1820">
    <property type="entry name" value="alpha/beta hydrolase"/>
    <property type="match status" value="1"/>
</dbReference>
<dbReference type="Pfam" id="PF08538">
    <property type="entry name" value="DUF1749"/>
    <property type="match status" value="1"/>
</dbReference>
<dbReference type="RefSeq" id="XP_049139577.1">
    <property type="nucleotide sequence ID" value="XM_049282434.1"/>
</dbReference>
<proteinExistence type="predicted"/>
<reference evidence="1" key="1">
    <citation type="journal article" date="2021" name="Mol. Plant Microbe Interact.">
        <title>Complete Genome Sequence of the Plant-Pathogenic Fungus Colletotrichum lupini.</title>
        <authorList>
            <person name="Baroncelli R."/>
            <person name="Pensec F."/>
            <person name="Da Lio D."/>
            <person name="Boufleur T."/>
            <person name="Vicente I."/>
            <person name="Sarrocco S."/>
            <person name="Picot A."/>
            <person name="Baraldi E."/>
            <person name="Sukno S."/>
            <person name="Thon M."/>
            <person name="Le Floch G."/>
        </authorList>
    </citation>
    <scope>NUCLEOTIDE SEQUENCE</scope>
    <source>
        <strain evidence="1">IMI 504893</strain>
    </source>
</reference>
<evidence type="ECO:0000313" key="1">
    <source>
        <dbReference type="EMBL" id="UQC77939.1"/>
    </source>
</evidence>
<dbReference type="GeneID" id="73337444"/>
<organism evidence="1 2">
    <name type="scientific">Colletotrichum lupini</name>
    <dbReference type="NCBI Taxonomy" id="145971"/>
    <lineage>
        <taxon>Eukaryota</taxon>
        <taxon>Fungi</taxon>
        <taxon>Dikarya</taxon>
        <taxon>Ascomycota</taxon>
        <taxon>Pezizomycotina</taxon>
        <taxon>Sordariomycetes</taxon>
        <taxon>Hypocreomycetidae</taxon>
        <taxon>Glomerellales</taxon>
        <taxon>Glomerellaceae</taxon>
        <taxon>Colletotrichum</taxon>
        <taxon>Colletotrichum acutatum species complex</taxon>
    </lineage>
</organism>
<dbReference type="PANTHER" id="PTHR31591:SF7">
    <property type="entry name" value="DUF1749-DOMAIN-CONTAINING PROTEIN"/>
    <property type="match status" value="1"/>
</dbReference>
<dbReference type="InterPro" id="IPR013744">
    <property type="entry name" value="SidJ"/>
</dbReference>
<dbReference type="EMBL" id="CP019474">
    <property type="protein sequence ID" value="UQC77939.1"/>
    <property type="molecule type" value="Genomic_DNA"/>
</dbReference>